<dbReference type="GO" id="GO:0071555">
    <property type="term" value="P:cell wall organization"/>
    <property type="evidence" value="ECO:0007669"/>
    <property type="project" value="UniProtKB-KW"/>
</dbReference>
<keyword evidence="18" id="KW-1133">Transmembrane helix</keyword>
<organism evidence="21 22">
    <name type="scientific">candidate division WWE3 bacterium RIFCSPLOWO2_01_FULL_41_18</name>
    <dbReference type="NCBI Taxonomy" id="1802625"/>
    <lineage>
        <taxon>Bacteria</taxon>
        <taxon>Katanobacteria</taxon>
    </lineage>
</organism>
<evidence type="ECO:0000313" key="21">
    <source>
        <dbReference type="EMBL" id="OGC54938.1"/>
    </source>
</evidence>
<dbReference type="AlphaFoldDB" id="A0A1F4VD68"/>
<keyword evidence="13" id="KW-0511">Multifunctional enzyme</keyword>
<keyword evidence="7" id="KW-0328">Glycosyltransferase</keyword>
<dbReference type="InterPro" id="IPR036950">
    <property type="entry name" value="PBP_transglycosylase"/>
</dbReference>
<keyword evidence="14" id="KW-0961">Cell wall biogenesis/degradation</keyword>
<dbReference type="Pfam" id="PF00905">
    <property type="entry name" value="Transpeptidase"/>
    <property type="match status" value="1"/>
</dbReference>
<comment type="similarity">
    <text evidence="2">In the C-terminal section; belongs to the transpeptidase family.</text>
</comment>
<dbReference type="Proteomes" id="UP000176504">
    <property type="component" value="Unassembled WGS sequence"/>
</dbReference>
<dbReference type="GO" id="GO:0008360">
    <property type="term" value="P:regulation of cell shape"/>
    <property type="evidence" value="ECO:0007669"/>
    <property type="project" value="UniProtKB-KW"/>
</dbReference>
<keyword evidence="5" id="KW-0121">Carboxypeptidase</keyword>
<dbReference type="Gene3D" id="3.40.710.10">
    <property type="entry name" value="DD-peptidase/beta-lactamase superfamily"/>
    <property type="match status" value="1"/>
</dbReference>
<sequence length="756" mass="84498">MSIRQVIDNFRRAIFKFALDAIILVGSSFVVIPSAIYSELNILLKKIFRFFSNLGKDLLSSINRLDDLIVKVFKRNKGVKKFKARMFKSVSSVKTLNLSKPKAREKVKWFILGSLFTIFFLLTPATAYSWYRQLPRPDLLNENMVKCTKLLDRKGRLIYEICPEKRGDPVPLNLVPKSMIDATLAIEDSSFYNHKGFRLLSILRAANETFFKDNVQGGSTITQQLVKLSLLSPERTVTRKIKELVLSVLTEQKYSKDQILEMYLNNAPYGGNVVGVESASQKFFGKRASELTLSESSLLSALPSAPSVYSPFSSLSVAKDRQKLVLSRMVKLKKITQEEADKAFSEEFVFTPQSDFIRAPHFVDYVRSELERMYGKRFVSFGGLTVLTTIDLDIQDKAQVIVKEEVEKSRQLNVSNGALIVLDPKTGEILSMVGSVDYFDVKNDGVFNVSVAKRQPGSAIKPVTYSLALTRGYKTTSVIDDSPLTVKTPYETYSPVNYDGKFHGKITLRRALANSYNVPAVKVLRTLNIDDMVNLGRDMGLVSWEADGNYGLSITLGGKEANLLDLTNVYGTLARGGVYKPTRPILNIKDSKGYEIFSNENLEKRVLSKEVSYIITDILSDYYARIPAFGTNNFLSIKGHKVAVKTGTTDQKRDNYTLGYTPSFVVGVWVGNNDNTPMNPTLSSGLTGAAPAWNRMMTELLTGKALEGFALPEGVIVKVYSDCSNIREVFVRGGEPDKISCGMEEKEKSDKKKKND</sequence>
<dbReference type="GO" id="GO:0006508">
    <property type="term" value="P:proteolysis"/>
    <property type="evidence" value="ECO:0007669"/>
    <property type="project" value="UniProtKB-KW"/>
</dbReference>
<comment type="catalytic activity">
    <reaction evidence="15">
        <text>Preferential cleavage: (Ac)2-L-Lys-D-Ala-|-D-Ala. Also transpeptidation of peptidyl-alanyl moieties that are N-acyl substituents of D-alanine.</text>
        <dbReference type="EC" id="3.4.16.4"/>
    </reaction>
</comment>
<evidence type="ECO:0000256" key="6">
    <source>
        <dbReference type="ARBA" id="ARBA00022670"/>
    </source>
</evidence>
<dbReference type="PANTHER" id="PTHR32282">
    <property type="entry name" value="BINDING PROTEIN TRANSPEPTIDASE, PUTATIVE-RELATED"/>
    <property type="match status" value="1"/>
</dbReference>
<keyword evidence="12 18" id="KW-0472">Membrane</keyword>
<reference evidence="21 22" key="1">
    <citation type="journal article" date="2016" name="Nat. Commun.">
        <title>Thousands of microbial genomes shed light on interconnected biogeochemical processes in an aquifer system.</title>
        <authorList>
            <person name="Anantharaman K."/>
            <person name="Brown C.T."/>
            <person name="Hug L.A."/>
            <person name="Sharon I."/>
            <person name="Castelle C.J."/>
            <person name="Probst A.J."/>
            <person name="Thomas B.C."/>
            <person name="Singh A."/>
            <person name="Wilkins M.J."/>
            <person name="Karaoz U."/>
            <person name="Brodie E.L."/>
            <person name="Williams K.H."/>
            <person name="Hubbard S.S."/>
            <person name="Banfield J.F."/>
        </authorList>
    </citation>
    <scope>NUCLEOTIDE SEQUENCE [LARGE SCALE GENOMIC DNA]</scope>
</reference>
<dbReference type="SUPFAM" id="SSF56601">
    <property type="entry name" value="beta-lactamase/transpeptidase-like"/>
    <property type="match status" value="1"/>
</dbReference>
<evidence type="ECO:0000256" key="5">
    <source>
        <dbReference type="ARBA" id="ARBA00022645"/>
    </source>
</evidence>
<evidence type="ECO:0000259" key="19">
    <source>
        <dbReference type="Pfam" id="PF00905"/>
    </source>
</evidence>
<feature type="region of interest" description="Disordered" evidence="17">
    <location>
        <begin position="737"/>
        <end position="756"/>
    </location>
</feature>
<dbReference type="EMBL" id="MEVI01000003">
    <property type="protein sequence ID" value="OGC54938.1"/>
    <property type="molecule type" value="Genomic_DNA"/>
</dbReference>
<dbReference type="GO" id="GO:0008658">
    <property type="term" value="F:penicillin binding"/>
    <property type="evidence" value="ECO:0007669"/>
    <property type="project" value="InterPro"/>
</dbReference>
<evidence type="ECO:0000256" key="18">
    <source>
        <dbReference type="SAM" id="Phobius"/>
    </source>
</evidence>
<keyword evidence="6" id="KW-0645">Protease</keyword>
<dbReference type="InterPro" id="IPR023346">
    <property type="entry name" value="Lysozyme-like_dom_sf"/>
</dbReference>
<comment type="similarity">
    <text evidence="3">In the N-terminal section; belongs to the glycosyltransferase 51 family.</text>
</comment>
<evidence type="ECO:0000256" key="1">
    <source>
        <dbReference type="ARBA" id="ARBA00004236"/>
    </source>
</evidence>
<comment type="subcellular location">
    <subcellularLocation>
        <location evidence="1">Cell membrane</location>
    </subcellularLocation>
</comment>
<dbReference type="InterPro" id="IPR012338">
    <property type="entry name" value="Beta-lactam/transpept-like"/>
</dbReference>
<dbReference type="GO" id="GO:0030288">
    <property type="term" value="C:outer membrane-bounded periplasmic space"/>
    <property type="evidence" value="ECO:0007669"/>
    <property type="project" value="TreeGrafter"/>
</dbReference>
<keyword evidence="18" id="KW-0812">Transmembrane</keyword>
<comment type="catalytic activity">
    <reaction evidence="16">
        <text>[GlcNAc-(1-&gt;4)-Mur2Ac(oyl-L-Ala-gamma-D-Glu-L-Lys-D-Ala-D-Ala)](n)-di-trans,octa-cis-undecaprenyl diphosphate + beta-D-GlcNAc-(1-&gt;4)-Mur2Ac(oyl-L-Ala-gamma-D-Glu-L-Lys-D-Ala-D-Ala)-di-trans,octa-cis-undecaprenyl diphosphate = [GlcNAc-(1-&gt;4)-Mur2Ac(oyl-L-Ala-gamma-D-Glu-L-Lys-D-Ala-D-Ala)](n+1)-di-trans,octa-cis-undecaprenyl diphosphate + di-trans,octa-cis-undecaprenyl diphosphate + H(+)</text>
        <dbReference type="Rhea" id="RHEA:23708"/>
        <dbReference type="Rhea" id="RHEA-COMP:9602"/>
        <dbReference type="Rhea" id="RHEA-COMP:9603"/>
        <dbReference type="ChEBI" id="CHEBI:15378"/>
        <dbReference type="ChEBI" id="CHEBI:58405"/>
        <dbReference type="ChEBI" id="CHEBI:60033"/>
        <dbReference type="ChEBI" id="CHEBI:78435"/>
        <dbReference type="EC" id="2.4.99.28"/>
    </reaction>
</comment>
<dbReference type="PANTHER" id="PTHR32282:SF11">
    <property type="entry name" value="PENICILLIN-BINDING PROTEIN 1B"/>
    <property type="match status" value="1"/>
</dbReference>
<keyword evidence="10" id="KW-0133">Cell shape</keyword>
<accession>A0A1F4VD68</accession>
<evidence type="ECO:0000256" key="13">
    <source>
        <dbReference type="ARBA" id="ARBA00023268"/>
    </source>
</evidence>
<proteinExistence type="inferred from homology"/>
<evidence type="ECO:0000256" key="15">
    <source>
        <dbReference type="ARBA" id="ARBA00034000"/>
    </source>
</evidence>
<evidence type="ECO:0000256" key="4">
    <source>
        <dbReference type="ARBA" id="ARBA00022475"/>
    </source>
</evidence>
<evidence type="ECO:0000256" key="12">
    <source>
        <dbReference type="ARBA" id="ARBA00023136"/>
    </source>
</evidence>
<dbReference type="FunFam" id="1.10.3810.10:FF:000001">
    <property type="entry name" value="Penicillin-binding protein 1A"/>
    <property type="match status" value="1"/>
</dbReference>
<evidence type="ECO:0000256" key="16">
    <source>
        <dbReference type="ARBA" id="ARBA00049902"/>
    </source>
</evidence>
<keyword evidence="4" id="KW-1003">Cell membrane</keyword>
<dbReference type="InterPro" id="IPR001264">
    <property type="entry name" value="Glyco_trans_51"/>
</dbReference>
<keyword evidence="9" id="KW-0378">Hydrolase</keyword>
<evidence type="ECO:0000256" key="7">
    <source>
        <dbReference type="ARBA" id="ARBA00022676"/>
    </source>
</evidence>
<evidence type="ECO:0000256" key="3">
    <source>
        <dbReference type="ARBA" id="ARBA00007739"/>
    </source>
</evidence>
<keyword evidence="11" id="KW-0573">Peptidoglycan synthesis</keyword>
<evidence type="ECO:0000256" key="2">
    <source>
        <dbReference type="ARBA" id="ARBA00007090"/>
    </source>
</evidence>
<name>A0A1F4VD68_UNCKA</name>
<comment type="caution">
    <text evidence="21">The sequence shown here is derived from an EMBL/GenBank/DDBJ whole genome shotgun (WGS) entry which is preliminary data.</text>
</comment>
<evidence type="ECO:0000313" key="22">
    <source>
        <dbReference type="Proteomes" id="UP000176504"/>
    </source>
</evidence>
<feature type="domain" description="Glycosyl transferase family 51" evidence="20">
    <location>
        <begin position="155"/>
        <end position="329"/>
    </location>
</feature>
<feature type="transmembrane region" description="Helical" evidence="18">
    <location>
        <begin position="14"/>
        <end position="37"/>
    </location>
</feature>
<keyword evidence="8" id="KW-0808">Transferase</keyword>
<dbReference type="GO" id="GO:0009002">
    <property type="term" value="F:serine-type D-Ala-D-Ala carboxypeptidase activity"/>
    <property type="evidence" value="ECO:0007669"/>
    <property type="project" value="UniProtKB-EC"/>
</dbReference>
<protein>
    <submittedName>
        <fullName evidence="21">Uncharacterized protein</fullName>
    </submittedName>
</protein>
<evidence type="ECO:0000256" key="9">
    <source>
        <dbReference type="ARBA" id="ARBA00022801"/>
    </source>
</evidence>
<dbReference type="InterPro" id="IPR001460">
    <property type="entry name" value="PCN-bd_Tpept"/>
</dbReference>
<dbReference type="Pfam" id="PF00912">
    <property type="entry name" value="Transgly"/>
    <property type="match status" value="1"/>
</dbReference>
<gene>
    <name evidence="21" type="ORF">A3A78_03075</name>
</gene>
<dbReference type="GO" id="GO:0009252">
    <property type="term" value="P:peptidoglycan biosynthetic process"/>
    <property type="evidence" value="ECO:0007669"/>
    <property type="project" value="UniProtKB-KW"/>
</dbReference>
<dbReference type="GO" id="GO:0008955">
    <property type="term" value="F:peptidoglycan glycosyltransferase activity"/>
    <property type="evidence" value="ECO:0007669"/>
    <property type="project" value="UniProtKB-EC"/>
</dbReference>
<evidence type="ECO:0000256" key="8">
    <source>
        <dbReference type="ARBA" id="ARBA00022679"/>
    </source>
</evidence>
<evidence type="ECO:0000259" key="20">
    <source>
        <dbReference type="Pfam" id="PF00912"/>
    </source>
</evidence>
<dbReference type="InterPro" id="IPR050396">
    <property type="entry name" value="Glycosyltr_51/Transpeptidase"/>
</dbReference>
<dbReference type="GO" id="GO:0005886">
    <property type="term" value="C:plasma membrane"/>
    <property type="evidence" value="ECO:0007669"/>
    <property type="project" value="UniProtKB-SubCell"/>
</dbReference>
<dbReference type="SUPFAM" id="SSF53955">
    <property type="entry name" value="Lysozyme-like"/>
    <property type="match status" value="1"/>
</dbReference>
<feature type="transmembrane region" description="Helical" evidence="18">
    <location>
        <begin position="109"/>
        <end position="131"/>
    </location>
</feature>
<feature type="compositionally biased region" description="Basic and acidic residues" evidence="17">
    <location>
        <begin position="737"/>
        <end position="750"/>
    </location>
</feature>
<dbReference type="Gene3D" id="1.10.3810.10">
    <property type="entry name" value="Biosynthetic peptidoglycan transglycosylase-like"/>
    <property type="match status" value="1"/>
</dbReference>
<evidence type="ECO:0000256" key="11">
    <source>
        <dbReference type="ARBA" id="ARBA00022984"/>
    </source>
</evidence>
<evidence type="ECO:0000256" key="14">
    <source>
        <dbReference type="ARBA" id="ARBA00023316"/>
    </source>
</evidence>
<evidence type="ECO:0000256" key="10">
    <source>
        <dbReference type="ARBA" id="ARBA00022960"/>
    </source>
</evidence>
<evidence type="ECO:0000256" key="17">
    <source>
        <dbReference type="SAM" id="MobiDB-lite"/>
    </source>
</evidence>
<feature type="domain" description="Penicillin-binding protein transpeptidase" evidence="19">
    <location>
        <begin position="417"/>
        <end position="658"/>
    </location>
</feature>